<name>A0ABQ8IRR3_DERPT</name>
<comment type="caution">
    <text evidence="1">The sequence shown here is derived from an EMBL/GenBank/DDBJ whole genome shotgun (WGS) entry which is preliminary data.</text>
</comment>
<dbReference type="Proteomes" id="UP000887458">
    <property type="component" value="Unassembled WGS sequence"/>
</dbReference>
<accession>A0ABQ8IRR3</accession>
<gene>
    <name evidence="1" type="ORF">DERP_013231</name>
</gene>
<sequence>MFGFGVSLHRRCCLFGNKIPGYRNPRLSLLYENDGKNFEKSNYHHHYETHNKTFENNANNNHNNMILISFAVVSRIAVNS</sequence>
<proteinExistence type="predicted"/>
<protein>
    <submittedName>
        <fullName evidence="1">Uncharacterized protein</fullName>
    </submittedName>
</protein>
<evidence type="ECO:0000313" key="2">
    <source>
        <dbReference type="Proteomes" id="UP000887458"/>
    </source>
</evidence>
<evidence type="ECO:0000313" key="1">
    <source>
        <dbReference type="EMBL" id="KAH9412922.1"/>
    </source>
</evidence>
<reference evidence="1 2" key="2">
    <citation type="journal article" date="2022" name="Mol. Biol. Evol.">
        <title>Comparative Genomics Reveals Insights into the Divergent Evolution of Astigmatic Mites and Household Pest Adaptations.</title>
        <authorList>
            <person name="Xiong Q."/>
            <person name="Wan A.T."/>
            <person name="Liu X."/>
            <person name="Fung C.S."/>
            <person name="Xiao X."/>
            <person name="Malainual N."/>
            <person name="Hou J."/>
            <person name="Wang L."/>
            <person name="Wang M."/>
            <person name="Yang K.Y."/>
            <person name="Cui Y."/>
            <person name="Leung E.L."/>
            <person name="Nong W."/>
            <person name="Shin S.K."/>
            <person name="Au S.W."/>
            <person name="Jeong K.Y."/>
            <person name="Chew F.T."/>
            <person name="Hui J.H."/>
            <person name="Leung T.F."/>
            <person name="Tungtrongchitr A."/>
            <person name="Zhong N."/>
            <person name="Liu Z."/>
            <person name="Tsui S.K."/>
        </authorList>
    </citation>
    <scope>NUCLEOTIDE SEQUENCE [LARGE SCALE GENOMIC DNA]</scope>
    <source>
        <tissue evidence="1">Whole mite body</tissue>
    </source>
</reference>
<dbReference type="EMBL" id="NJHN03000126">
    <property type="protein sequence ID" value="KAH9412922.1"/>
    <property type="molecule type" value="Genomic_DNA"/>
</dbReference>
<reference evidence="1 2" key="1">
    <citation type="journal article" date="2018" name="J. Allergy Clin. Immunol.">
        <title>High-quality assembly of Dermatophagoides pteronyssinus genome and transcriptome reveals a wide range of novel allergens.</title>
        <authorList>
            <person name="Liu X.Y."/>
            <person name="Yang K.Y."/>
            <person name="Wang M.Q."/>
            <person name="Kwok J.S."/>
            <person name="Zeng X."/>
            <person name="Yang Z."/>
            <person name="Xiao X.J."/>
            <person name="Lau C.P."/>
            <person name="Li Y."/>
            <person name="Huang Z.M."/>
            <person name="Ba J.G."/>
            <person name="Yim A.K."/>
            <person name="Ouyang C.Y."/>
            <person name="Ngai S.M."/>
            <person name="Chan T.F."/>
            <person name="Leung E.L."/>
            <person name="Liu L."/>
            <person name="Liu Z.G."/>
            <person name="Tsui S.K."/>
        </authorList>
    </citation>
    <scope>NUCLEOTIDE SEQUENCE [LARGE SCALE GENOMIC DNA]</scope>
    <source>
        <strain evidence="1">Derp</strain>
    </source>
</reference>
<keyword evidence="2" id="KW-1185">Reference proteome</keyword>
<organism evidence="1 2">
    <name type="scientific">Dermatophagoides pteronyssinus</name>
    <name type="common">European house dust mite</name>
    <dbReference type="NCBI Taxonomy" id="6956"/>
    <lineage>
        <taxon>Eukaryota</taxon>
        <taxon>Metazoa</taxon>
        <taxon>Ecdysozoa</taxon>
        <taxon>Arthropoda</taxon>
        <taxon>Chelicerata</taxon>
        <taxon>Arachnida</taxon>
        <taxon>Acari</taxon>
        <taxon>Acariformes</taxon>
        <taxon>Sarcoptiformes</taxon>
        <taxon>Astigmata</taxon>
        <taxon>Psoroptidia</taxon>
        <taxon>Analgoidea</taxon>
        <taxon>Pyroglyphidae</taxon>
        <taxon>Dermatophagoidinae</taxon>
        <taxon>Dermatophagoides</taxon>
    </lineage>
</organism>